<proteinExistence type="predicted"/>
<organism evidence="1 2">
    <name type="scientific">Aphanothece hegewaldii CCALA 016</name>
    <dbReference type="NCBI Taxonomy" id="2107694"/>
    <lineage>
        <taxon>Bacteria</taxon>
        <taxon>Bacillati</taxon>
        <taxon>Cyanobacteriota</taxon>
        <taxon>Cyanophyceae</taxon>
        <taxon>Oscillatoriophycideae</taxon>
        <taxon>Chroococcales</taxon>
        <taxon>Aphanothecaceae</taxon>
        <taxon>Aphanothece</taxon>
    </lineage>
</organism>
<dbReference type="Proteomes" id="UP000239001">
    <property type="component" value="Unassembled WGS sequence"/>
</dbReference>
<dbReference type="EMBL" id="PXOH01000017">
    <property type="protein sequence ID" value="PSF35760.1"/>
    <property type="molecule type" value="Genomic_DNA"/>
</dbReference>
<evidence type="ECO:0000313" key="1">
    <source>
        <dbReference type="EMBL" id="PSF35760.1"/>
    </source>
</evidence>
<comment type="caution">
    <text evidence="1">The sequence shown here is derived from an EMBL/GenBank/DDBJ whole genome shotgun (WGS) entry which is preliminary data.</text>
</comment>
<gene>
    <name evidence="1" type="ORF">C7H19_15145</name>
</gene>
<accession>A0A2T1LVT7</accession>
<evidence type="ECO:0000313" key="2">
    <source>
        <dbReference type="Proteomes" id="UP000239001"/>
    </source>
</evidence>
<protein>
    <submittedName>
        <fullName evidence="1">Uncharacterized protein</fullName>
    </submittedName>
</protein>
<reference evidence="1 2" key="1">
    <citation type="submission" date="2018-03" db="EMBL/GenBank/DDBJ databases">
        <title>The ancient ancestry and fast evolution of plastids.</title>
        <authorList>
            <person name="Moore K.R."/>
            <person name="Magnabosco C."/>
            <person name="Momper L."/>
            <person name="Gold D.A."/>
            <person name="Bosak T."/>
            <person name="Fournier G.P."/>
        </authorList>
    </citation>
    <scope>NUCLEOTIDE SEQUENCE [LARGE SCALE GENOMIC DNA]</scope>
    <source>
        <strain evidence="1 2">CCALA 016</strain>
    </source>
</reference>
<sequence length="142" mass="16360">MDNSQSIELYNKINNLIRISREAIALYGETAPFLVEEGDYTKFVSIKLSPDEFTEVCASLSPDGVLKVNYTAHYWEMENRLLMANFQTIFPVIKLNAEGILEELLVERLDFCISELQAILNGDSDSKRTKKWLEFMEYESGF</sequence>
<keyword evidence="2" id="KW-1185">Reference proteome</keyword>
<dbReference type="RefSeq" id="WP_106457725.1">
    <property type="nucleotide sequence ID" value="NZ_PXOH01000017.1"/>
</dbReference>
<dbReference type="AlphaFoldDB" id="A0A2T1LVT7"/>
<reference evidence="1 2" key="2">
    <citation type="submission" date="2018-03" db="EMBL/GenBank/DDBJ databases">
        <authorList>
            <person name="Keele B.F."/>
        </authorList>
    </citation>
    <scope>NUCLEOTIDE SEQUENCE [LARGE SCALE GENOMIC DNA]</scope>
    <source>
        <strain evidence="1 2">CCALA 016</strain>
    </source>
</reference>
<name>A0A2T1LVT7_9CHRO</name>